<dbReference type="InParanoid" id="K3Z8X3"/>
<name>K3Z8X3_SETIT</name>
<dbReference type="AlphaFoldDB" id="K3Z8X3"/>
<evidence type="ECO:0008006" key="3">
    <source>
        <dbReference type="Google" id="ProtNLM"/>
    </source>
</evidence>
<evidence type="ECO:0000313" key="1">
    <source>
        <dbReference type="EnsemblPlants" id="KQL17388"/>
    </source>
</evidence>
<dbReference type="SUPFAM" id="SSF81383">
    <property type="entry name" value="F-box domain"/>
    <property type="match status" value="1"/>
</dbReference>
<organism evidence="1 2">
    <name type="scientific">Setaria italica</name>
    <name type="common">Foxtail millet</name>
    <name type="synonym">Panicum italicum</name>
    <dbReference type="NCBI Taxonomy" id="4555"/>
    <lineage>
        <taxon>Eukaryota</taxon>
        <taxon>Viridiplantae</taxon>
        <taxon>Streptophyta</taxon>
        <taxon>Embryophyta</taxon>
        <taxon>Tracheophyta</taxon>
        <taxon>Spermatophyta</taxon>
        <taxon>Magnoliopsida</taxon>
        <taxon>Liliopsida</taxon>
        <taxon>Poales</taxon>
        <taxon>Poaceae</taxon>
        <taxon>PACMAD clade</taxon>
        <taxon>Panicoideae</taxon>
        <taxon>Panicodae</taxon>
        <taxon>Paniceae</taxon>
        <taxon>Cenchrinae</taxon>
        <taxon>Setaria</taxon>
    </lineage>
</organism>
<dbReference type="ExpressionAtlas" id="K3Z8X3">
    <property type="expression patterns" value="baseline"/>
</dbReference>
<dbReference type="Gene3D" id="3.80.10.10">
    <property type="entry name" value="Ribonuclease Inhibitor"/>
    <property type="match status" value="1"/>
</dbReference>
<dbReference type="EMBL" id="AGNK02002149">
    <property type="status" value="NOT_ANNOTATED_CDS"/>
    <property type="molecule type" value="Genomic_DNA"/>
</dbReference>
<dbReference type="PANTHER" id="PTHR34223">
    <property type="entry name" value="OS11G0201299 PROTEIN"/>
    <property type="match status" value="1"/>
</dbReference>
<keyword evidence="2" id="KW-1185">Reference proteome</keyword>
<dbReference type="InterPro" id="IPR036047">
    <property type="entry name" value="F-box-like_dom_sf"/>
</dbReference>
<dbReference type="PANTHER" id="PTHR34223:SF98">
    <property type="entry name" value="OS04G0440901 PROTEIN"/>
    <property type="match status" value="1"/>
</dbReference>
<reference evidence="1" key="2">
    <citation type="submission" date="2018-08" db="UniProtKB">
        <authorList>
            <consortium name="EnsemblPlants"/>
        </authorList>
    </citation>
    <scope>IDENTIFICATION</scope>
    <source>
        <strain evidence="1">Yugu1</strain>
    </source>
</reference>
<dbReference type="Gramene" id="KQL17388">
    <property type="protein sequence ID" value="KQL17388"/>
    <property type="gene ID" value="SETIT_022993mg"/>
</dbReference>
<evidence type="ECO:0000313" key="2">
    <source>
        <dbReference type="Proteomes" id="UP000004995"/>
    </source>
</evidence>
<proteinExistence type="predicted"/>
<dbReference type="Proteomes" id="UP000004995">
    <property type="component" value="Unassembled WGS sequence"/>
</dbReference>
<accession>K3Z8X3</accession>
<dbReference type="EnsemblPlants" id="KQL17388">
    <property type="protein sequence ID" value="KQL17388"/>
    <property type="gene ID" value="SETIT_022993mg"/>
</dbReference>
<dbReference type="SUPFAM" id="SSF52047">
    <property type="entry name" value="RNI-like"/>
    <property type="match status" value="1"/>
</dbReference>
<sequence length="262" mass="30646">MEAAAAKQARTARGSAPDRLSALSDELLCHVLSFLPSRQAVQTTVLSKSSSDFRGGHWWRKLQDFTNNLLMLNNARCLDAFRLDLFWATEFPDLCRDTERWVRRGIKCQPPVFQIRVYRDIFRYHFQIPRLGSGFHLLKSLELAFLDNELDKFPMFDNLRTLSLSYCFFSERDADKLKALGRFLHKSPNLEELILQDFWLPKVSMGRKGKAKLKKTYPRFGNLVRFQCRKLKYTEIIYEKGVKIQELVSFLRASQALQQKII</sequence>
<dbReference type="InterPro" id="IPR053197">
    <property type="entry name" value="F-box_SCFL_complex_component"/>
</dbReference>
<protein>
    <recommendedName>
        <fullName evidence="3">F-box domain-containing protein</fullName>
    </recommendedName>
</protein>
<dbReference type="InterPro" id="IPR032675">
    <property type="entry name" value="LRR_dom_sf"/>
</dbReference>
<reference evidence="2" key="1">
    <citation type="journal article" date="2012" name="Nat. Biotechnol.">
        <title>Reference genome sequence of the model plant Setaria.</title>
        <authorList>
            <person name="Bennetzen J.L."/>
            <person name="Schmutz J."/>
            <person name="Wang H."/>
            <person name="Percifield R."/>
            <person name="Hawkins J."/>
            <person name="Pontaroli A.C."/>
            <person name="Estep M."/>
            <person name="Feng L."/>
            <person name="Vaughn J.N."/>
            <person name="Grimwood J."/>
            <person name="Jenkins J."/>
            <person name="Barry K."/>
            <person name="Lindquist E."/>
            <person name="Hellsten U."/>
            <person name="Deshpande S."/>
            <person name="Wang X."/>
            <person name="Wu X."/>
            <person name="Mitros T."/>
            <person name="Triplett J."/>
            <person name="Yang X."/>
            <person name="Ye C.Y."/>
            <person name="Mauro-Herrera M."/>
            <person name="Wang L."/>
            <person name="Li P."/>
            <person name="Sharma M."/>
            <person name="Sharma R."/>
            <person name="Ronald P.C."/>
            <person name="Panaud O."/>
            <person name="Kellogg E.A."/>
            <person name="Brutnell T.P."/>
            <person name="Doust A.N."/>
            <person name="Tuskan G.A."/>
            <person name="Rokhsar D."/>
            <person name="Devos K.M."/>
        </authorList>
    </citation>
    <scope>NUCLEOTIDE SEQUENCE [LARGE SCALE GENOMIC DNA]</scope>
    <source>
        <strain evidence="2">cv. Yugu1</strain>
    </source>
</reference>